<dbReference type="SMART" id="SM01012">
    <property type="entry name" value="ANTAR"/>
    <property type="match status" value="1"/>
</dbReference>
<dbReference type="Gene3D" id="1.10.10.10">
    <property type="entry name" value="Winged helix-like DNA-binding domain superfamily/Winged helix DNA-binding domain"/>
    <property type="match status" value="1"/>
</dbReference>
<dbReference type="AlphaFoldDB" id="A0A318L5S4"/>
<evidence type="ECO:0000259" key="2">
    <source>
        <dbReference type="PROSITE" id="PS50110"/>
    </source>
</evidence>
<dbReference type="PROSITE" id="PS50921">
    <property type="entry name" value="ANTAR"/>
    <property type="match status" value="1"/>
</dbReference>
<feature type="domain" description="ANTAR" evidence="3">
    <location>
        <begin position="123"/>
        <end position="184"/>
    </location>
</feature>
<dbReference type="RefSeq" id="WP_110391529.1">
    <property type="nucleotide sequence ID" value="NZ_DAIMVG010000012.1"/>
</dbReference>
<dbReference type="InterPro" id="IPR001789">
    <property type="entry name" value="Sig_transdc_resp-reg_receiver"/>
</dbReference>
<proteinExistence type="predicted"/>
<dbReference type="PANTHER" id="PTHR43367:SF1">
    <property type="entry name" value="TWO-COMPONENT RESPONSE REGULATOR-LIKE APRR6-RELATED"/>
    <property type="match status" value="1"/>
</dbReference>
<comment type="caution">
    <text evidence="4">The sequence shown here is derived from an EMBL/GenBank/DDBJ whole genome shotgun (WGS) entry which is preliminary data.</text>
</comment>
<feature type="domain" description="Response regulatory" evidence="2">
    <location>
        <begin position="3"/>
        <end position="117"/>
    </location>
</feature>
<dbReference type="InterPro" id="IPR005561">
    <property type="entry name" value="ANTAR"/>
</dbReference>
<dbReference type="OrthoDB" id="9782798at2"/>
<feature type="modified residue" description="4-aspartylphosphate" evidence="1">
    <location>
        <position position="53"/>
    </location>
</feature>
<dbReference type="Pfam" id="PF03861">
    <property type="entry name" value="ANTAR"/>
    <property type="match status" value="1"/>
</dbReference>
<gene>
    <name evidence="4" type="ORF">DFR34_11948</name>
</gene>
<dbReference type="InterPro" id="IPR008327">
    <property type="entry name" value="Sig_transdc_resp-reg_antiterm"/>
</dbReference>
<dbReference type="Gene3D" id="3.40.50.2300">
    <property type="match status" value="1"/>
</dbReference>
<dbReference type="PANTHER" id="PTHR43367">
    <property type="match status" value="1"/>
</dbReference>
<sequence>MLKVLLVNDTPRHLGRLRDALTAAGCLVVGEADNAFILADQVAQLAPDVIIVDTESPSRDTLEQVCVLSQSAPHPIVMFTDDGGNSSIRAAIQAGVTAYVVEGLAEARILPILQVAQARFEEEQRLRAQVSAAEARLAERKTIERAKGILMKSRGFSEAEAYNVLRSKAMQTNCKLAEVAQRIIDMADLLG</sequence>
<dbReference type="InterPro" id="IPR011006">
    <property type="entry name" value="CheY-like_superfamily"/>
</dbReference>
<dbReference type="InterPro" id="IPR036388">
    <property type="entry name" value="WH-like_DNA-bd_sf"/>
</dbReference>
<dbReference type="Proteomes" id="UP000247555">
    <property type="component" value="Unassembled WGS sequence"/>
</dbReference>
<organism evidence="4 5">
    <name type="scientific">Rivihabitans pingtungensis</name>
    <dbReference type="NCBI Taxonomy" id="1054498"/>
    <lineage>
        <taxon>Bacteria</taxon>
        <taxon>Pseudomonadati</taxon>
        <taxon>Pseudomonadota</taxon>
        <taxon>Betaproteobacteria</taxon>
        <taxon>Neisseriales</taxon>
        <taxon>Aquaspirillaceae</taxon>
        <taxon>Rivihabitans</taxon>
    </lineage>
</organism>
<dbReference type="SMART" id="SM00448">
    <property type="entry name" value="REC"/>
    <property type="match status" value="1"/>
</dbReference>
<dbReference type="GO" id="GO:0000160">
    <property type="term" value="P:phosphorelay signal transduction system"/>
    <property type="evidence" value="ECO:0007669"/>
    <property type="project" value="InterPro"/>
</dbReference>
<dbReference type="SUPFAM" id="SSF52172">
    <property type="entry name" value="CheY-like"/>
    <property type="match status" value="1"/>
</dbReference>
<dbReference type="PIRSF" id="PIRSF036382">
    <property type="entry name" value="RR_antiterm"/>
    <property type="match status" value="1"/>
</dbReference>
<name>A0A318L5S4_9NEIS</name>
<evidence type="ECO:0000313" key="4">
    <source>
        <dbReference type="EMBL" id="PXX77047.1"/>
    </source>
</evidence>
<dbReference type="GO" id="GO:0003723">
    <property type="term" value="F:RNA binding"/>
    <property type="evidence" value="ECO:0007669"/>
    <property type="project" value="InterPro"/>
</dbReference>
<keyword evidence="5" id="KW-1185">Reference proteome</keyword>
<evidence type="ECO:0000256" key="1">
    <source>
        <dbReference type="PROSITE-ProRule" id="PRU00169"/>
    </source>
</evidence>
<dbReference type="EMBL" id="QJKI01000019">
    <property type="protein sequence ID" value="PXX77047.1"/>
    <property type="molecule type" value="Genomic_DNA"/>
</dbReference>
<protein>
    <submittedName>
        <fullName evidence="4">Response regulator receiver and ANTAR domain protein</fullName>
    </submittedName>
</protein>
<dbReference type="Pfam" id="PF00072">
    <property type="entry name" value="Response_reg"/>
    <property type="match status" value="1"/>
</dbReference>
<evidence type="ECO:0000259" key="3">
    <source>
        <dbReference type="PROSITE" id="PS50921"/>
    </source>
</evidence>
<keyword evidence="1" id="KW-0597">Phosphoprotein</keyword>
<reference evidence="4 5" key="1">
    <citation type="submission" date="2018-05" db="EMBL/GenBank/DDBJ databases">
        <title>Genomic Encyclopedia of Type Strains, Phase IV (KMG-IV): sequencing the most valuable type-strain genomes for metagenomic binning, comparative biology and taxonomic classification.</title>
        <authorList>
            <person name="Goeker M."/>
        </authorList>
    </citation>
    <scope>NUCLEOTIDE SEQUENCE [LARGE SCALE GENOMIC DNA]</scope>
    <source>
        <strain evidence="4 5">DSM 29661</strain>
    </source>
</reference>
<accession>A0A318L5S4</accession>
<evidence type="ECO:0000313" key="5">
    <source>
        <dbReference type="Proteomes" id="UP000247555"/>
    </source>
</evidence>
<dbReference type="PROSITE" id="PS50110">
    <property type="entry name" value="RESPONSE_REGULATORY"/>
    <property type="match status" value="1"/>
</dbReference>